<feature type="compositionally biased region" description="Low complexity" evidence="1">
    <location>
        <begin position="65"/>
        <end position="83"/>
    </location>
</feature>
<feature type="region of interest" description="Disordered" evidence="1">
    <location>
        <begin position="48"/>
        <end position="97"/>
    </location>
</feature>
<organism evidence="2 3">
    <name type="scientific">Desmophyllum pertusum</name>
    <dbReference type="NCBI Taxonomy" id="174260"/>
    <lineage>
        <taxon>Eukaryota</taxon>
        <taxon>Metazoa</taxon>
        <taxon>Cnidaria</taxon>
        <taxon>Anthozoa</taxon>
        <taxon>Hexacorallia</taxon>
        <taxon>Scleractinia</taxon>
        <taxon>Caryophylliina</taxon>
        <taxon>Caryophylliidae</taxon>
        <taxon>Desmophyllum</taxon>
    </lineage>
</organism>
<dbReference type="AlphaFoldDB" id="A0A9W9Z6U2"/>
<evidence type="ECO:0000313" key="3">
    <source>
        <dbReference type="Proteomes" id="UP001163046"/>
    </source>
</evidence>
<sequence>MLLVFLEASFSHDVKAQGNVFNPGKYNFAGSLNVLPNGNVNLRLRAKKEGAGPSSRPPSFEPAPTASGFTTGTFNTGAGPTTGISTSPGNRNAGIGT</sequence>
<reference evidence="2" key="1">
    <citation type="submission" date="2023-01" db="EMBL/GenBank/DDBJ databases">
        <title>Genome assembly of the deep-sea coral Lophelia pertusa.</title>
        <authorList>
            <person name="Herrera S."/>
            <person name="Cordes E."/>
        </authorList>
    </citation>
    <scope>NUCLEOTIDE SEQUENCE</scope>
    <source>
        <strain evidence="2">USNM1676648</strain>
        <tissue evidence="2">Polyp</tissue>
    </source>
</reference>
<evidence type="ECO:0000313" key="2">
    <source>
        <dbReference type="EMBL" id="KAJ7374903.1"/>
    </source>
</evidence>
<name>A0A9W9Z6U2_9CNID</name>
<gene>
    <name evidence="2" type="ORF">OS493_005259</name>
</gene>
<keyword evidence="3" id="KW-1185">Reference proteome</keyword>
<evidence type="ECO:0000256" key="1">
    <source>
        <dbReference type="SAM" id="MobiDB-lite"/>
    </source>
</evidence>
<comment type="caution">
    <text evidence="2">The sequence shown here is derived from an EMBL/GenBank/DDBJ whole genome shotgun (WGS) entry which is preliminary data.</text>
</comment>
<proteinExistence type="predicted"/>
<dbReference type="Proteomes" id="UP001163046">
    <property type="component" value="Unassembled WGS sequence"/>
</dbReference>
<accession>A0A9W9Z6U2</accession>
<protein>
    <submittedName>
        <fullName evidence="2">Uncharacterized protein</fullName>
    </submittedName>
</protein>
<dbReference type="EMBL" id="MU826827">
    <property type="protein sequence ID" value="KAJ7374903.1"/>
    <property type="molecule type" value="Genomic_DNA"/>
</dbReference>